<dbReference type="EMBL" id="JAESVD010000019">
    <property type="protein sequence ID" value="MBL4915575.1"/>
    <property type="molecule type" value="Genomic_DNA"/>
</dbReference>
<dbReference type="RefSeq" id="WP_202723830.1">
    <property type="nucleotide sequence ID" value="NZ_BPEX01000038.1"/>
</dbReference>
<sequence>MSEQDSSLLPNKDFLFAKGFADANHCPLCKGLNRCAAETGAGIEQCWCSKQEFPDKALLAQVLEAEELTRLNGTACICEACLQRLQQLHPQGRMLYKRID</sequence>
<keyword evidence="2" id="KW-1185">Reference proteome</keyword>
<evidence type="ECO:0000313" key="1">
    <source>
        <dbReference type="EMBL" id="MBL4915575.1"/>
    </source>
</evidence>
<dbReference type="Pfam" id="PF14375">
    <property type="entry name" value="Cys_rich_CWC"/>
    <property type="match status" value="1"/>
</dbReference>
<accession>A0ABS1T5S7</accession>
<protein>
    <submittedName>
        <fullName evidence="1">Cysteine-rich CWC family protein</fullName>
    </submittedName>
</protein>
<reference evidence="1 2" key="1">
    <citation type="submission" date="2021-01" db="EMBL/GenBank/DDBJ databases">
        <title>Genome sequence of Shewanella schlegeliana JCM 11561.</title>
        <authorList>
            <person name="Zhang H."/>
            <person name="Li C."/>
        </authorList>
    </citation>
    <scope>NUCLEOTIDE SEQUENCE [LARGE SCALE GENOMIC DNA]</scope>
    <source>
        <strain evidence="1 2">JCM 11561</strain>
    </source>
</reference>
<name>A0ABS1T5S7_9GAMM</name>
<comment type="caution">
    <text evidence="1">The sequence shown here is derived from an EMBL/GenBank/DDBJ whole genome shotgun (WGS) entry which is preliminary data.</text>
</comment>
<proteinExistence type="predicted"/>
<dbReference type="Proteomes" id="UP000604898">
    <property type="component" value="Unassembled WGS sequence"/>
</dbReference>
<gene>
    <name evidence="1" type="ORF">JMA39_20995</name>
</gene>
<organism evidence="1 2">
    <name type="scientific">Shewanella schlegeliana</name>
    <dbReference type="NCBI Taxonomy" id="190308"/>
    <lineage>
        <taxon>Bacteria</taxon>
        <taxon>Pseudomonadati</taxon>
        <taxon>Pseudomonadota</taxon>
        <taxon>Gammaproteobacteria</taxon>
        <taxon>Alteromonadales</taxon>
        <taxon>Shewanellaceae</taxon>
        <taxon>Shewanella</taxon>
    </lineage>
</organism>
<dbReference type="InterPro" id="IPR032720">
    <property type="entry name" value="Cys_rich_CWC"/>
</dbReference>
<evidence type="ECO:0000313" key="2">
    <source>
        <dbReference type="Proteomes" id="UP000604898"/>
    </source>
</evidence>